<evidence type="ECO:0000313" key="2">
    <source>
        <dbReference type="Proteomes" id="UP000054937"/>
    </source>
</evidence>
<dbReference type="Proteomes" id="UP000054937">
    <property type="component" value="Unassembled WGS sequence"/>
</dbReference>
<evidence type="ECO:0000313" key="1">
    <source>
        <dbReference type="EMBL" id="KRX04534.1"/>
    </source>
</evidence>
<organism evidence="1 2">
    <name type="scientific">Pseudocohnilembus persalinus</name>
    <name type="common">Ciliate</name>
    <dbReference type="NCBI Taxonomy" id="266149"/>
    <lineage>
        <taxon>Eukaryota</taxon>
        <taxon>Sar</taxon>
        <taxon>Alveolata</taxon>
        <taxon>Ciliophora</taxon>
        <taxon>Intramacronucleata</taxon>
        <taxon>Oligohymenophorea</taxon>
        <taxon>Scuticociliatia</taxon>
        <taxon>Philasterida</taxon>
        <taxon>Pseudocohnilembidae</taxon>
        <taxon>Pseudocohnilembus</taxon>
    </lineage>
</organism>
<proteinExistence type="predicted"/>
<sequence>MKQQKALQWKKTLRVILNEIWRHSKTKYDVLVALISTQSCPQCNSYFMLCYRDSECRRTVDELPKCAKQQGCNIPMENNNKQWSDCYKNQCSYLEHPKYTAFDNCIVERCVYLN</sequence>
<keyword evidence="2" id="KW-1185">Reference proteome</keyword>
<protein>
    <submittedName>
        <fullName evidence="1">Uncharacterized protein</fullName>
    </submittedName>
</protein>
<accession>A0A0V0QQL4</accession>
<reference evidence="1 2" key="1">
    <citation type="journal article" date="2015" name="Sci. Rep.">
        <title>Genome of the facultative scuticociliatosis pathogen Pseudocohnilembus persalinus provides insight into its virulence through horizontal gene transfer.</title>
        <authorList>
            <person name="Xiong J."/>
            <person name="Wang G."/>
            <person name="Cheng J."/>
            <person name="Tian M."/>
            <person name="Pan X."/>
            <person name="Warren A."/>
            <person name="Jiang C."/>
            <person name="Yuan D."/>
            <person name="Miao W."/>
        </authorList>
    </citation>
    <scope>NUCLEOTIDE SEQUENCE [LARGE SCALE GENOMIC DNA]</scope>
    <source>
        <strain evidence="1">36N120E</strain>
    </source>
</reference>
<gene>
    <name evidence="1" type="ORF">PPERSA_04349</name>
</gene>
<dbReference type="InParanoid" id="A0A0V0QQL4"/>
<comment type="caution">
    <text evidence="1">The sequence shown here is derived from an EMBL/GenBank/DDBJ whole genome shotgun (WGS) entry which is preliminary data.</text>
</comment>
<dbReference type="AlphaFoldDB" id="A0A0V0QQL4"/>
<dbReference type="EMBL" id="LDAU01000114">
    <property type="protein sequence ID" value="KRX04534.1"/>
    <property type="molecule type" value="Genomic_DNA"/>
</dbReference>
<name>A0A0V0QQL4_PSEPJ</name>